<organism evidence="2 3">
    <name type="scientific">Paenibacillus allorhizoplanae</name>
    <dbReference type="NCBI Taxonomy" id="2905648"/>
    <lineage>
        <taxon>Bacteria</taxon>
        <taxon>Bacillati</taxon>
        <taxon>Bacillota</taxon>
        <taxon>Bacilli</taxon>
        <taxon>Bacillales</taxon>
        <taxon>Paenibacillaceae</taxon>
        <taxon>Paenibacillus</taxon>
    </lineage>
</organism>
<evidence type="ECO:0000313" key="3">
    <source>
        <dbReference type="Proteomes" id="UP000838821"/>
    </source>
</evidence>
<dbReference type="RefSeq" id="WP_236289779.1">
    <property type="nucleotide sequence ID" value="NZ_CAKMMW010000012.1"/>
</dbReference>
<dbReference type="Proteomes" id="UP000838821">
    <property type="component" value="Unassembled WGS sequence"/>
</dbReference>
<feature type="transmembrane region" description="Helical" evidence="1">
    <location>
        <begin position="68"/>
        <end position="87"/>
    </location>
</feature>
<sequence length="158" mass="18596">MVFLLYSFVSLFVFVYFMKYQKKHLHALEIFLFWCLASLLIQIRSAIFTMNMKSVVIPQSLLFEFSHVLIRLVLYPLVTVFCLNEIAATASKTKKIGMIIKYSALLLGLEWISDWLGVFNHMKPYLLGSGVFWVGYVMLMIMIMKVFHRKFYEGYHKP</sequence>
<feature type="transmembrane region" description="Helical" evidence="1">
    <location>
        <begin position="125"/>
        <end position="147"/>
    </location>
</feature>
<protein>
    <submittedName>
        <fullName evidence="2">Uncharacterized protein</fullName>
    </submittedName>
</protein>
<keyword evidence="1" id="KW-0472">Membrane</keyword>
<proteinExistence type="predicted"/>
<feature type="transmembrane region" description="Helical" evidence="1">
    <location>
        <begin position="28"/>
        <end position="48"/>
    </location>
</feature>
<accession>A0ABM9CHA5</accession>
<keyword evidence="1" id="KW-1133">Transmembrane helix</keyword>
<reference evidence="2" key="1">
    <citation type="submission" date="2022-01" db="EMBL/GenBank/DDBJ databases">
        <authorList>
            <person name="Criscuolo A."/>
        </authorList>
    </citation>
    <scope>NUCLEOTIDE SEQUENCE</scope>
    <source>
        <strain evidence="2">CIP111891</strain>
    </source>
</reference>
<gene>
    <name evidence="2" type="ORF">PAECIP111891_03921</name>
</gene>
<evidence type="ECO:0000256" key="1">
    <source>
        <dbReference type="SAM" id="Phobius"/>
    </source>
</evidence>
<feature type="transmembrane region" description="Helical" evidence="1">
    <location>
        <begin position="6"/>
        <end position="21"/>
    </location>
</feature>
<evidence type="ECO:0000313" key="2">
    <source>
        <dbReference type="EMBL" id="CAH1213154.1"/>
    </source>
</evidence>
<keyword evidence="1" id="KW-0812">Transmembrane</keyword>
<name>A0ABM9CHA5_9BACL</name>
<keyword evidence="3" id="KW-1185">Reference proteome</keyword>
<dbReference type="EMBL" id="CAKMMW010000012">
    <property type="protein sequence ID" value="CAH1213154.1"/>
    <property type="molecule type" value="Genomic_DNA"/>
</dbReference>
<comment type="caution">
    <text evidence="2">The sequence shown here is derived from an EMBL/GenBank/DDBJ whole genome shotgun (WGS) entry which is preliminary data.</text>
</comment>